<dbReference type="KEGG" id="palk:PSAKL28_16160"/>
<dbReference type="EMBL" id="CP009048">
    <property type="protein sequence ID" value="AIL60841.1"/>
    <property type="molecule type" value="Genomic_DNA"/>
</dbReference>
<name>A0A077FBZ5_9PSED</name>
<proteinExistence type="predicted"/>
<protein>
    <recommendedName>
        <fullName evidence="4">Multifunctional fatty acid oxidation complex subunit alpha</fullName>
    </recommendedName>
</protein>
<reference evidence="2 3" key="1">
    <citation type="submission" date="2014-07" db="EMBL/GenBank/DDBJ databases">
        <authorList>
            <person name="Lee K."/>
            <person name="Lim J.Y."/>
            <person name="Hwang I."/>
        </authorList>
    </citation>
    <scope>NUCLEOTIDE SEQUENCE [LARGE SCALE GENOMIC DNA]</scope>
    <source>
        <strain evidence="2 3">KL28</strain>
    </source>
</reference>
<evidence type="ECO:0000313" key="3">
    <source>
        <dbReference type="Proteomes" id="UP000028931"/>
    </source>
</evidence>
<evidence type="ECO:0000256" key="1">
    <source>
        <dbReference type="SAM" id="MobiDB-lite"/>
    </source>
</evidence>
<dbReference type="RefSeq" id="WP_167335116.1">
    <property type="nucleotide sequence ID" value="NZ_CP009048.1"/>
</dbReference>
<dbReference type="NCBIfam" id="NF045613">
    <property type="entry name" value="PA1571_fam"/>
    <property type="match status" value="1"/>
</dbReference>
<dbReference type="InterPro" id="IPR054635">
    <property type="entry name" value="PA1571-like"/>
</dbReference>
<sequence length="57" mass="6120">MSLQQGNTQPKTAPNPQTPVGGSIIGPDGKEITITEAMVQEACQKLEQSRRDPAKKD</sequence>
<evidence type="ECO:0000313" key="2">
    <source>
        <dbReference type="EMBL" id="AIL60841.1"/>
    </source>
</evidence>
<dbReference type="AlphaFoldDB" id="A0A077FBZ5"/>
<evidence type="ECO:0008006" key="4">
    <source>
        <dbReference type="Google" id="ProtNLM"/>
    </source>
</evidence>
<dbReference type="Proteomes" id="UP000028931">
    <property type="component" value="Chromosome"/>
</dbReference>
<accession>A0A077FBZ5</accession>
<organism evidence="2 3">
    <name type="scientific">Pseudomonas alkylphenolica</name>
    <dbReference type="NCBI Taxonomy" id="237609"/>
    <lineage>
        <taxon>Bacteria</taxon>
        <taxon>Pseudomonadati</taxon>
        <taxon>Pseudomonadota</taxon>
        <taxon>Gammaproteobacteria</taxon>
        <taxon>Pseudomonadales</taxon>
        <taxon>Pseudomonadaceae</taxon>
        <taxon>Pseudomonas</taxon>
    </lineage>
</organism>
<dbReference type="HOGENOM" id="CLU_193801_1_0_6"/>
<feature type="region of interest" description="Disordered" evidence="1">
    <location>
        <begin position="1"/>
        <end position="31"/>
    </location>
</feature>
<feature type="compositionally biased region" description="Polar residues" evidence="1">
    <location>
        <begin position="1"/>
        <end position="20"/>
    </location>
</feature>
<gene>
    <name evidence="2" type="ORF">PSAKL28_16160</name>
</gene>